<evidence type="ECO:0000256" key="1">
    <source>
        <dbReference type="ARBA" id="ARBA00022500"/>
    </source>
</evidence>
<dbReference type="InterPro" id="IPR011324">
    <property type="entry name" value="Cytotoxic_necrot_fac-like_cat"/>
</dbReference>
<dbReference type="EMBL" id="SLWX01000004">
    <property type="protein sequence ID" value="TCO76573.1"/>
    <property type="molecule type" value="Genomic_DNA"/>
</dbReference>
<dbReference type="EC" id="3.5.1.44" evidence="3"/>
<dbReference type="CDD" id="cd16352">
    <property type="entry name" value="CheD"/>
    <property type="match status" value="1"/>
</dbReference>
<name>A0A4R2KS30_9GAMM</name>
<dbReference type="PANTHER" id="PTHR35147">
    <property type="entry name" value="CHEMORECEPTOR GLUTAMINE DEAMIDASE CHED-RELATED"/>
    <property type="match status" value="1"/>
</dbReference>
<dbReference type="NCBIfam" id="NF010013">
    <property type="entry name" value="PRK13487.1"/>
    <property type="match status" value="1"/>
</dbReference>
<gene>
    <name evidence="3" type="primary">cheD</name>
    <name evidence="4" type="ORF">EV688_10427</name>
</gene>
<protein>
    <recommendedName>
        <fullName evidence="3">Probable chemoreceptor glutamine deamidase CheD</fullName>
        <ecNumber evidence="3">3.5.1.44</ecNumber>
    </recommendedName>
</protein>
<keyword evidence="2 3" id="KW-0378">Hydrolase</keyword>
<keyword evidence="1 3" id="KW-0145">Chemotaxis</keyword>
<sequence length="214" mass="23992">MANLFAKRPGTPDSPPVIPGFEHIKRYWDPSRNLHVAKLLPGEYYISMRGEMITTVLGSCISACIRDRKLGIGGMNHFMLPHSARLDDWGGSSSSARYGSYAMEKLINEILKAGGRRENLEVKAFGGGRIVSGMTDVGRKNIAFLHEFLQIEGLRLTAEDMGSLHPRKVNFFPDSGRVQVKKLRSMHNDTIVQRESRYMEELVEAPVQGNVELF</sequence>
<dbReference type="OrthoDB" id="9807202at2"/>
<comment type="function">
    <text evidence="3">Probably deamidates glutamine residues to glutamate on methyl-accepting chemotaxis receptors (MCPs), playing an important role in chemotaxis.</text>
</comment>
<comment type="catalytic activity">
    <reaction evidence="3">
        <text>L-glutaminyl-[protein] + H2O = L-glutamyl-[protein] + NH4(+)</text>
        <dbReference type="Rhea" id="RHEA:16441"/>
        <dbReference type="Rhea" id="RHEA-COMP:10207"/>
        <dbReference type="Rhea" id="RHEA-COMP:10208"/>
        <dbReference type="ChEBI" id="CHEBI:15377"/>
        <dbReference type="ChEBI" id="CHEBI:28938"/>
        <dbReference type="ChEBI" id="CHEBI:29973"/>
        <dbReference type="ChEBI" id="CHEBI:30011"/>
        <dbReference type="EC" id="3.5.1.44"/>
    </reaction>
</comment>
<reference evidence="4 5" key="1">
    <citation type="submission" date="2019-03" db="EMBL/GenBank/DDBJ databases">
        <title>Genomic Encyclopedia of Type Strains, Phase IV (KMG-IV): sequencing the most valuable type-strain genomes for metagenomic binning, comparative biology and taxonomic classification.</title>
        <authorList>
            <person name="Goeker M."/>
        </authorList>
    </citation>
    <scope>NUCLEOTIDE SEQUENCE [LARGE SCALE GENOMIC DNA]</scope>
    <source>
        <strain evidence="4 5">DSM 23344</strain>
    </source>
</reference>
<dbReference type="PANTHER" id="PTHR35147:SF2">
    <property type="entry name" value="CHEMORECEPTOR GLUTAMINE DEAMIDASE CHED-RELATED"/>
    <property type="match status" value="1"/>
</dbReference>
<proteinExistence type="inferred from homology"/>
<evidence type="ECO:0000313" key="4">
    <source>
        <dbReference type="EMBL" id="TCO76573.1"/>
    </source>
</evidence>
<dbReference type="Pfam" id="PF03975">
    <property type="entry name" value="CheD"/>
    <property type="match status" value="1"/>
</dbReference>
<dbReference type="Proteomes" id="UP000294980">
    <property type="component" value="Unassembled WGS sequence"/>
</dbReference>
<evidence type="ECO:0000256" key="3">
    <source>
        <dbReference type="HAMAP-Rule" id="MF_01440"/>
    </source>
</evidence>
<dbReference type="GO" id="GO:0050568">
    <property type="term" value="F:protein-glutamine glutaminase activity"/>
    <property type="evidence" value="ECO:0007669"/>
    <property type="project" value="UniProtKB-UniRule"/>
</dbReference>
<dbReference type="RefSeq" id="WP_117314822.1">
    <property type="nucleotide sequence ID" value="NZ_QQSW01000002.1"/>
</dbReference>
<accession>A0A4R2KS30</accession>
<dbReference type="HAMAP" id="MF_01440">
    <property type="entry name" value="CheD"/>
    <property type="match status" value="1"/>
</dbReference>
<evidence type="ECO:0000256" key="2">
    <source>
        <dbReference type="ARBA" id="ARBA00022801"/>
    </source>
</evidence>
<dbReference type="InterPro" id="IPR005659">
    <property type="entry name" value="Chemorcpt_Glu_NH3ase_CheD"/>
</dbReference>
<dbReference type="AlphaFoldDB" id="A0A4R2KS30"/>
<evidence type="ECO:0000313" key="5">
    <source>
        <dbReference type="Proteomes" id="UP000294980"/>
    </source>
</evidence>
<comment type="caution">
    <text evidence="4">The sequence shown here is derived from an EMBL/GenBank/DDBJ whole genome shotgun (WGS) entry which is preliminary data.</text>
</comment>
<dbReference type="SUPFAM" id="SSF64438">
    <property type="entry name" value="CNF1/YfiH-like putative cysteine hydrolases"/>
    <property type="match status" value="1"/>
</dbReference>
<dbReference type="Gene3D" id="3.30.1330.200">
    <property type="match status" value="1"/>
</dbReference>
<comment type="similarity">
    <text evidence="3">Belongs to the CheD family.</text>
</comment>
<dbReference type="GO" id="GO:0006935">
    <property type="term" value="P:chemotaxis"/>
    <property type="evidence" value="ECO:0007669"/>
    <property type="project" value="UniProtKB-UniRule"/>
</dbReference>
<organism evidence="4 5">
    <name type="scientific">Chromatocurvus halotolerans</name>
    <dbReference type="NCBI Taxonomy" id="1132028"/>
    <lineage>
        <taxon>Bacteria</taxon>
        <taxon>Pseudomonadati</taxon>
        <taxon>Pseudomonadota</taxon>
        <taxon>Gammaproteobacteria</taxon>
        <taxon>Cellvibrionales</taxon>
        <taxon>Halieaceae</taxon>
        <taxon>Chromatocurvus</taxon>
    </lineage>
</organism>
<dbReference type="InterPro" id="IPR038592">
    <property type="entry name" value="CheD-like_sf"/>
</dbReference>
<keyword evidence="5" id="KW-1185">Reference proteome</keyword>